<dbReference type="GO" id="GO:0009247">
    <property type="term" value="P:glycolipid biosynthetic process"/>
    <property type="evidence" value="ECO:0007669"/>
    <property type="project" value="UniProtKB-ARBA"/>
</dbReference>
<proteinExistence type="predicted"/>
<dbReference type="Proteomes" id="UP000094795">
    <property type="component" value="Unassembled WGS sequence"/>
</dbReference>
<keyword evidence="8" id="KW-1185">Reference proteome</keyword>
<evidence type="ECO:0000313" key="8">
    <source>
        <dbReference type="Proteomes" id="UP000094795"/>
    </source>
</evidence>
<dbReference type="RefSeq" id="WP_066177722.1">
    <property type="nucleotide sequence ID" value="NZ_LQZT01000012.1"/>
</dbReference>
<keyword evidence="4 7" id="KW-0808">Transferase</keyword>
<dbReference type="GO" id="GO:0016746">
    <property type="term" value="F:acyltransferase activity"/>
    <property type="evidence" value="ECO:0007669"/>
    <property type="project" value="UniProtKB-KW"/>
</dbReference>
<dbReference type="Pfam" id="PF03279">
    <property type="entry name" value="Lip_A_acyltrans"/>
    <property type="match status" value="1"/>
</dbReference>
<keyword evidence="2" id="KW-1003">Cell membrane</keyword>
<keyword evidence="5" id="KW-0472">Membrane</keyword>
<evidence type="ECO:0000256" key="6">
    <source>
        <dbReference type="ARBA" id="ARBA00023315"/>
    </source>
</evidence>
<evidence type="ECO:0000256" key="3">
    <source>
        <dbReference type="ARBA" id="ARBA00022519"/>
    </source>
</evidence>
<comment type="subcellular location">
    <subcellularLocation>
        <location evidence="1">Cell inner membrane</location>
    </subcellularLocation>
</comment>
<evidence type="ECO:0000256" key="4">
    <source>
        <dbReference type="ARBA" id="ARBA00022679"/>
    </source>
</evidence>
<dbReference type="AlphaFoldDB" id="A0A1C1YVR8"/>
<dbReference type="STRING" id="1480615.AWJ14_02075"/>
<accession>A0A1C1YVR8</accession>
<dbReference type="EMBL" id="LQZT01000012">
    <property type="protein sequence ID" value="OCW57628.1"/>
    <property type="molecule type" value="Genomic_DNA"/>
</dbReference>
<comment type="caution">
    <text evidence="7">The sequence shown here is derived from an EMBL/GenBank/DDBJ whole genome shotgun (WGS) entry which is preliminary data.</text>
</comment>
<protein>
    <submittedName>
        <fullName evidence="7">Lipid A biosynthesis lauroyl acyltransferase</fullName>
    </submittedName>
</protein>
<dbReference type="PANTHER" id="PTHR30606:SF9">
    <property type="entry name" value="LIPID A BIOSYNTHESIS LAUROYLTRANSFERASE"/>
    <property type="match status" value="1"/>
</dbReference>
<evidence type="ECO:0000256" key="2">
    <source>
        <dbReference type="ARBA" id="ARBA00022475"/>
    </source>
</evidence>
<gene>
    <name evidence="7" type="ORF">AWJ14_02075</name>
</gene>
<reference evidence="7 8" key="1">
    <citation type="submission" date="2015-12" db="EMBL/GenBank/DDBJ databases">
        <authorList>
            <person name="Shamseldin A."/>
            <person name="Moawad H."/>
            <person name="Abd El-Rahim W.M."/>
            <person name="Sadowsky M.J."/>
        </authorList>
    </citation>
    <scope>NUCLEOTIDE SEQUENCE [LARGE SCALE GENOMIC DNA]</scope>
    <source>
        <strain evidence="7 8">JC234</strain>
    </source>
</reference>
<dbReference type="NCBIfam" id="NF005120">
    <property type="entry name" value="PRK06553.1"/>
    <property type="match status" value="1"/>
</dbReference>
<sequence>MASPLRMALTRIVLGLRRVRDWTIATAVFALLRLISLLPADKAISMVDGLARRIGPMTPRQRLAMENLARAYPEKSEAERREIAVEMWGNMSRLAAEYVFLDKLFDFDPEETEPGRIEVSGVDIFIKLRDEKKPFIVFTAHTGNFELLPIAAAAYDLDVMALFRPPNNPYIAKRVLAARRTSMGHLVPSRAGAAFTLARRLEAGGAVGMLVDQKFHKGAETRFFGLETHTNPLLAKLVRQYDCDVYPARAIRLPGGRHRLEIEPAITIPRGADGRVDVAATAQLLNDKVESWVREYPGQWQWFHDRWEIKYQLKAQGRL</sequence>
<name>A0A1C1YVR8_9HYPH</name>
<keyword evidence="6 7" id="KW-0012">Acyltransferase</keyword>
<dbReference type="InterPro" id="IPR004960">
    <property type="entry name" value="LipA_acyltrans"/>
</dbReference>
<evidence type="ECO:0000256" key="1">
    <source>
        <dbReference type="ARBA" id="ARBA00004533"/>
    </source>
</evidence>
<keyword evidence="3" id="KW-0997">Cell inner membrane</keyword>
<organism evidence="7 8">
    <name type="scientific">Hoeflea olei</name>
    <dbReference type="NCBI Taxonomy" id="1480615"/>
    <lineage>
        <taxon>Bacteria</taxon>
        <taxon>Pseudomonadati</taxon>
        <taxon>Pseudomonadota</taxon>
        <taxon>Alphaproteobacteria</taxon>
        <taxon>Hyphomicrobiales</taxon>
        <taxon>Rhizobiaceae</taxon>
        <taxon>Hoeflea</taxon>
    </lineage>
</organism>
<dbReference type="GO" id="GO:0005886">
    <property type="term" value="C:plasma membrane"/>
    <property type="evidence" value="ECO:0007669"/>
    <property type="project" value="UniProtKB-SubCell"/>
</dbReference>
<evidence type="ECO:0000313" key="7">
    <source>
        <dbReference type="EMBL" id="OCW57628.1"/>
    </source>
</evidence>
<dbReference type="PANTHER" id="PTHR30606">
    <property type="entry name" value="LIPID A BIOSYNTHESIS LAUROYL ACYLTRANSFERASE"/>
    <property type="match status" value="1"/>
</dbReference>
<dbReference type="CDD" id="cd07984">
    <property type="entry name" value="LPLAT_LABLAT-like"/>
    <property type="match status" value="1"/>
</dbReference>
<evidence type="ECO:0000256" key="5">
    <source>
        <dbReference type="ARBA" id="ARBA00023136"/>
    </source>
</evidence>